<dbReference type="PIRSF" id="PIRSF002849">
    <property type="entry name" value="AAA_ATPase_chaperone_MoxR_prd"/>
    <property type="match status" value="1"/>
</dbReference>
<dbReference type="Pfam" id="PF17863">
    <property type="entry name" value="AAA_lid_2"/>
    <property type="match status" value="1"/>
</dbReference>
<keyword evidence="6" id="KW-1185">Reference proteome</keyword>
<evidence type="ECO:0000256" key="3">
    <source>
        <dbReference type="ARBA" id="ARBA00061607"/>
    </source>
</evidence>
<dbReference type="CDD" id="cd00009">
    <property type="entry name" value="AAA"/>
    <property type="match status" value="1"/>
</dbReference>
<dbReference type="GO" id="GO:0005524">
    <property type="term" value="F:ATP binding"/>
    <property type="evidence" value="ECO:0007669"/>
    <property type="project" value="UniProtKB-KW"/>
</dbReference>
<reference evidence="5 6" key="2">
    <citation type="journal article" date="2009" name="Proc. Natl. Acad. Sci. U.S.A.">
        <title>On the chimeric nature, thermophilic origin, and phylogenetic placement of the Thermotogales.</title>
        <authorList>
            <person name="Zhaxybayeva O."/>
            <person name="Swithers K.S."/>
            <person name="Lapierre P."/>
            <person name="Fournier G.P."/>
            <person name="Bickhart D.M."/>
            <person name="DeBoy R.T."/>
            <person name="Nelson K.E."/>
            <person name="Nesbo C.L."/>
            <person name="Doolittle W.F."/>
            <person name="Gogarten J.P."/>
            <person name="Noll K.M."/>
        </authorList>
    </citation>
    <scope>NUCLEOTIDE SEQUENCE [LARGE SCALE GENOMIC DNA]</scope>
    <source>
        <strain evidence="6">ATCC BAA-301 / DSM 14385 / NBRC 107922 / TMO</strain>
    </source>
</reference>
<evidence type="ECO:0000259" key="4">
    <source>
        <dbReference type="SMART" id="SM00382"/>
    </source>
</evidence>
<proteinExistence type="inferred from homology"/>
<dbReference type="PANTHER" id="PTHR42759:SF5">
    <property type="entry name" value="METHANOL DEHYDROGENASE REGULATOR"/>
    <property type="match status" value="1"/>
</dbReference>
<dbReference type="EMBL" id="CP000812">
    <property type="protein sequence ID" value="ABV33513.1"/>
    <property type="molecule type" value="Genomic_DNA"/>
</dbReference>
<dbReference type="SUPFAM" id="SSF52540">
    <property type="entry name" value="P-loop containing nucleoside triphosphate hydrolases"/>
    <property type="match status" value="1"/>
</dbReference>
<dbReference type="Pfam" id="PF07726">
    <property type="entry name" value="AAA_3"/>
    <property type="match status" value="1"/>
</dbReference>
<dbReference type="PANTHER" id="PTHR42759">
    <property type="entry name" value="MOXR FAMILY PROTEIN"/>
    <property type="match status" value="1"/>
</dbReference>
<keyword evidence="2" id="KW-0067">ATP-binding</keyword>
<dbReference type="HOGENOM" id="CLU_034716_2_0_0"/>
<dbReference type="KEGG" id="tle:Tlet_0947"/>
<dbReference type="InterPro" id="IPR003593">
    <property type="entry name" value="AAA+_ATPase"/>
</dbReference>
<protein>
    <submittedName>
        <fullName evidence="5">ATPase associated with various cellular activities AAA_3</fullName>
    </submittedName>
</protein>
<evidence type="ECO:0000256" key="2">
    <source>
        <dbReference type="ARBA" id="ARBA00022840"/>
    </source>
</evidence>
<dbReference type="SMART" id="SM00382">
    <property type="entry name" value="AAA"/>
    <property type="match status" value="1"/>
</dbReference>
<dbReference type="STRING" id="416591.Tlet_0947"/>
<dbReference type="InterPro" id="IPR050764">
    <property type="entry name" value="CbbQ/NirQ/NorQ/GpvN"/>
</dbReference>
<dbReference type="InterPro" id="IPR027417">
    <property type="entry name" value="P-loop_NTPase"/>
</dbReference>
<dbReference type="FunFam" id="3.40.50.300:FF:000640">
    <property type="entry name" value="MoxR family ATPase"/>
    <property type="match status" value="1"/>
</dbReference>
<dbReference type="RefSeq" id="WP_012002994.1">
    <property type="nucleotide sequence ID" value="NC_009828.1"/>
</dbReference>
<dbReference type="Gene3D" id="1.10.8.80">
    <property type="entry name" value="Magnesium chelatase subunit I, C-Terminal domain"/>
    <property type="match status" value="1"/>
</dbReference>
<name>A8F5S9_PSELT</name>
<sequence precursor="true">MEVFAKKVITNISRVIVGKEKIVEKILATMLSGGHVLLNDVPGVGKTMLARALAISTGLSFNRIQATPDLLPSDVTGLNVLDTKLNEFVFRKGPVFTDILLVDEINRTTPRTQSALLQAMAEKQVTVDGITYQLSEHFFVIATQNPVEFEGTFPLPEAQLDRFSICLSIGYLDKSQEIEMLKKQEMSHPIENIKPVSNLTELEEAKKKTKEIYIDDSILDYIVRIVERTRNHDDLALGASPRGAISLMNISRGLAALRGREYVLPDDIKELSVDVLAHRIVLKPEARLMKKTKQEILNEILNTEEAPIKSEAQT</sequence>
<organism evidence="5 6">
    <name type="scientific">Pseudothermotoga lettingae (strain ATCC BAA-301 / DSM 14385 / NBRC 107922 / TMO)</name>
    <name type="common">Thermotoga lettingae</name>
    <dbReference type="NCBI Taxonomy" id="416591"/>
    <lineage>
        <taxon>Bacteria</taxon>
        <taxon>Thermotogati</taxon>
        <taxon>Thermotogota</taxon>
        <taxon>Thermotogae</taxon>
        <taxon>Thermotogales</taxon>
        <taxon>Thermotogaceae</taxon>
        <taxon>Pseudothermotoga</taxon>
    </lineage>
</organism>
<evidence type="ECO:0000313" key="5">
    <source>
        <dbReference type="EMBL" id="ABV33513.1"/>
    </source>
</evidence>
<dbReference type="GO" id="GO:0016887">
    <property type="term" value="F:ATP hydrolysis activity"/>
    <property type="evidence" value="ECO:0007669"/>
    <property type="project" value="InterPro"/>
</dbReference>
<feature type="domain" description="AAA+ ATPase" evidence="4">
    <location>
        <begin position="32"/>
        <end position="173"/>
    </location>
</feature>
<evidence type="ECO:0000313" key="6">
    <source>
        <dbReference type="Proteomes" id="UP000002016"/>
    </source>
</evidence>
<dbReference type="eggNOG" id="COG0714">
    <property type="taxonomic scope" value="Bacteria"/>
</dbReference>
<accession>A8F5S9</accession>
<dbReference type="Gene3D" id="3.40.50.300">
    <property type="entry name" value="P-loop containing nucleotide triphosphate hydrolases"/>
    <property type="match status" value="1"/>
</dbReference>
<dbReference type="InterPro" id="IPR011703">
    <property type="entry name" value="ATPase_AAA-3"/>
</dbReference>
<dbReference type="Proteomes" id="UP000002016">
    <property type="component" value="Chromosome"/>
</dbReference>
<evidence type="ECO:0000256" key="1">
    <source>
        <dbReference type="ARBA" id="ARBA00022741"/>
    </source>
</evidence>
<reference evidence="5 6" key="1">
    <citation type="submission" date="2007-08" db="EMBL/GenBank/DDBJ databases">
        <title>Complete sequence of Thermotoga lettingae TMO.</title>
        <authorList>
            <consortium name="US DOE Joint Genome Institute"/>
            <person name="Copeland A."/>
            <person name="Lucas S."/>
            <person name="Lapidus A."/>
            <person name="Barry K."/>
            <person name="Glavina del Rio T."/>
            <person name="Dalin E."/>
            <person name="Tice H."/>
            <person name="Pitluck S."/>
            <person name="Foster B."/>
            <person name="Bruce D."/>
            <person name="Schmutz J."/>
            <person name="Larimer F."/>
            <person name="Land M."/>
            <person name="Hauser L."/>
            <person name="Kyrpides N."/>
            <person name="Mikhailova N."/>
            <person name="Nelson K."/>
            <person name="Gogarten J.P."/>
            <person name="Noll K."/>
            <person name="Richardson P."/>
        </authorList>
    </citation>
    <scope>NUCLEOTIDE SEQUENCE [LARGE SCALE GENOMIC DNA]</scope>
    <source>
        <strain evidence="6">ATCC BAA-301 / DSM 14385 / NBRC 107922 / TMO</strain>
    </source>
</reference>
<gene>
    <name evidence="5" type="ordered locus">Tlet_0947</name>
</gene>
<dbReference type="InterPro" id="IPR041628">
    <property type="entry name" value="ChlI/MoxR_AAA_lid"/>
</dbReference>
<keyword evidence="1" id="KW-0547">Nucleotide-binding</keyword>
<comment type="similarity">
    <text evidence="3">Belongs to the MoxR family.</text>
</comment>
<dbReference type="AlphaFoldDB" id="A8F5S9"/>